<dbReference type="EMBL" id="KZ824536">
    <property type="protein sequence ID" value="RAK93421.1"/>
    <property type="molecule type" value="Genomic_DNA"/>
</dbReference>
<evidence type="ECO:0000313" key="1">
    <source>
        <dbReference type="EMBL" id="RAK93421.1"/>
    </source>
</evidence>
<reference evidence="1" key="1">
    <citation type="submission" date="2018-02" db="EMBL/GenBank/DDBJ databases">
        <title>The genomes of Aspergillus section Nigri reveals drivers in fungal speciation.</title>
        <authorList>
            <consortium name="DOE Joint Genome Institute"/>
            <person name="Vesth T.C."/>
            <person name="Nybo J."/>
            <person name="Theobald S."/>
            <person name="Brandl J."/>
            <person name="Frisvad J.C."/>
            <person name="Nielsen K.F."/>
            <person name="Lyhne E.K."/>
            <person name="Kogle M.E."/>
            <person name="Kuo A."/>
            <person name="Riley R."/>
            <person name="Clum A."/>
            <person name="Nolan M."/>
            <person name="Lipzen A."/>
            <person name="Salamov A."/>
            <person name="Henrissat B."/>
            <person name="Wiebenga A."/>
            <person name="De vries R.P."/>
            <person name="Grigoriev I.V."/>
            <person name="Mortensen U.H."/>
            <person name="Andersen M.R."/>
            <person name="Baker S.E."/>
        </authorList>
    </citation>
    <scope>NUCLEOTIDE SEQUENCE</scope>
    <source>
        <strain evidence="1">CBS 115574</strain>
    </source>
</reference>
<keyword evidence="2" id="KW-1185">Reference proteome</keyword>
<accession>A0ACD1IUJ1</accession>
<proteinExistence type="predicted"/>
<evidence type="ECO:0000313" key="2">
    <source>
        <dbReference type="Proteomes" id="UP000249748"/>
    </source>
</evidence>
<gene>
    <name evidence="1" type="ORF">BO79DRAFT_213049</name>
</gene>
<dbReference type="Proteomes" id="UP000249748">
    <property type="component" value="Unassembled WGS sequence"/>
</dbReference>
<name>A0ACD1IUJ1_9EURO</name>
<protein>
    <submittedName>
        <fullName evidence="1">Uncharacterized protein</fullName>
    </submittedName>
</protein>
<organism evidence="1 2">
    <name type="scientific">Aspergillus costaricaensis CBS 115574</name>
    <dbReference type="NCBI Taxonomy" id="1448317"/>
    <lineage>
        <taxon>Eukaryota</taxon>
        <taxon>Fungi</taxon>
        <taxon>Dikarya</taxon>
        <taxon>Ascomycota</taxon>
        <taxon>Pezizomycotina</taxon>
        <taxon>Eurotiomycetes</taxon>
        <taxon>Eurotiomycetidae</taxon>
        <taxon>Eurotiales</taxon>
        <taxon>Aspergillaceae</taxon>
        <taxon>Aspergillus</taxon>
        <taxon>Aspergillus subgen. Circumdati</taxon>
    </lineage>
</organism>
<sequence length="201" mass="22786">MEHHLTIATRVTGNRRREPQGGTESQNVGTVKRGGEGGIEKRGLKGRSKKEERRERERERERERKGRDCVCRRDVEKPKKAGKKINLYHDSYSSEQQDGLCSTKGRKEVNIPGKDLEVVYMSPPITIMRAVLLPTTSVVSVLKVKAYEIEGRENAWVAAYLPQPVIPLFDSQQVSQSVLSSNPSLPLYAQAQKKPFDWRLS</sequence>